<gene>
    <name evidence="1" type="ORF">LOTGIDRAFT_155473</name>
</gene>
<dbReference type="CTD" id="20236719"/>
<proteinExistence type="predicted"/>
<protein>
    <submittedName>
        <fullName evidence="1">Uncharacterized protein</fullName>
    </submittedName>
</protein>
<keyword evidence="2" id="KW-1185">Reference proteome</keyword>
<sequence length="237" mass="26787">MDGWIFVLSYIMSMRYLSGYHEIGMKGYQYRKFLKVATGNSMVFEIRNNRTSNIGLFDDNHLLYEFSVGPSKINIRQCAKSCQGTVVNVNTTLNLIKPTAYWIQWYETGTEIGLGKIVGVNELASRADSRTGLNIQYMGFSGQRTILKLTDSSGYSCENGLTVATTNLDKLRYTRSFLDCARYCKGKGYSSAFIYSKNNGACLYIAMSAEYDKVSDVLFPFNIIQNSTWKLCFHSSL</sequence>
<dbReference type="EMBL" id="KB203566">
    <property type="protein sequence ID" value="ESO84148.1"/>
    <property type="molecule type" value="Genomic_DNA"/>
</dbReference>
<evidence type="ECO:0000313" key="2">
    <source>
        <dbReference type="Proteomes" id="UP000030746"/>
    </source>
</evidence>
<evidence type="ECO:0000313" key="1">
    <source>
        <dbReference type="EMBL" id="ESO84148.1"/>
    </source>
</evidence>
<dbReference type="KEGG" id="lgi:LOTGIDRAFT_155473"/>
<dbReference type="GeneID" id="20236719"/>
<name>V3Z0V5_LOTGI</name>
<dbReference type="AlphaFoldDB" id="V3Z0V5"/>
<accession>V3Z0V5</accession>
<reference evidence="1 2" key="1">
    <citation type="journal article" date="2013" name="Nature">
        <title>Insights into bilaterian evolution from three spiralian genomes.</title>
        <authorList>
            <person name="Simakov O."/>
            <person name="Marletaz F."/>
            <person name="Cho S.J."/>
            <person name="Edsinger-Gonzales E."/>
            <person name="Havlak P."/>
            <person name="Hellsten U."/>
            <person name="Kuo D.H."/>
            <person name="Larsson T."/>
            <person name="Lv J."/>
            <person name="Arendt D."/>
            <person name="Savage R."/>
            <person name="Osoegawa K."/>
            <person name="de Jong P."/>
            <person name="Grimwood J."/>
            <person name="Chapman J.A."/>
            <person name="Shapiro H."/>
            <person name="Aerts A."/>
            <person name="Otillar R.P."/>
            <person name="Terry A.Y."/>
            <person name="Boore J.L."/>
            <person name="Grigoriev I.V."/>
            <person name="Lindberg D.R."/>
            <person name="Seaver E.C."/>
            <person name="Weisblat D.A."/>
            <person name="Putnam N.H."/>
            <person name="Rokhsar D.S."/>
        </authorList>
    </citation>
    <scope>NUCLEOTIDE SEQUENCE [LARGE SCALE GENOMIC DNA]</scope>
</reference>
<dbReference type="Proteomes" id="UP000030746">
    <property type="component" value="Unassembled WGS sequence"/>
</dbReference>
<organism evidence="1 2">
    <name type="scientific">Lottia gigantea</name>
    <name type="common">Giant owl limpet</name>
    <dbReference type="NCBI Taxonomy" id="225164"/>
    <lineage>
        <taxon>Eukaryota</taxon>
        <taxon>Metazoa</taxon>
        <taxon>Spiralia</taxon>
        <taxon>Lophotrochozoa</taxon>
        <taxon>Mollusca</taxon>
        <taxon>Gastropoda</taxon>
        <taxon>Patellogastropoda</taxon>
        <taxon>Lottioidea</taxon>
        <taxon>Lottiidae</taxon>
        <taxon>Lottia</taxon>
    </lineage>
</organism>
<dbReference type="HOGENOM" id="CLU_1186175_0_0_1"/>
<dbReference type="RefSeq" id="XP_009065274.1">
    <property type="nucleotide sequence ID" value="XM_009067026.1"/>
</dbReference>